<dbReference type="RefSeq" id="WP_066230654.1">
    <property type="nucleotide sequence ID" value="NZ_JARTFQ010000005.1"/>
</dbReference>
<comment type="caution">
    <text evidence="1">The sequence shown here is derived from an EMBL/GenBank/DDBJ whole genome shotgun (WGS) entry which is preliminary data.</text>
</comment>
<evidence type="ECO:0000313" key="1">
    <source>
        <dbReference type="EMBL" id="MED4399911.1"/>
    </source>
</evidence>
<keyword evidence="2" id="KW-1185">Reference proteome</keyword>
<gene>
    <name evidence="1" type="ORF">P9271_00865</name>
</gene>
<evidence type="ECO:0000313" key="2">
    <source>
        <dbReference type="Proteomes" id="UP001342826"/>
    </source>
</evidence>
<accession>A0ABU6NVV7</accession>
<dbReference type="Proteomes" id="UP001342826">
    <property type="component" value="Unassembled WGS sequence"/>
</dbReference>
<organism evidence="1 2">
    <name type="scientific">Metabacillus fastidiosus</name>
    <dbReference type="NCBI Taxonomy" id="1458"/>
    <lineage>
        <taxon>Bacteria</taxon>
        <taxon>Bacillati</taxon>
        <taxon>Bacillota</taxon>
        <taxon>Bacilli</taxon>
        <taxon>Bacillales</taxon>
        <taxon>Bacillaceae</taxon>
        <taxon>Metabacillus</taxon>
    </lineage>
</organism>
<dbReference type="EMBL" id="JARTFS010000001">
    <property type="protein sequence ID" value="MED4399911.1"/>
    <property type="molecule type" value="Genomic_DNA"/>
</dbReference>
<proteinExistence type="predicted"/>
<evidence type="ECO:0008006" key="3">
    <source>
        <dbReference type="Google" id="ProtNLM"/>
    </source>
</evidence>
<reference evidence="1 2" key="1">
    <citation type="submission" date="2023-03" db="EMBL/GenBank/DDBJ databases">
        <title>Bacillus Genome Sequencing.</title>
        <authorList>
            <person name="Dunlap C."/>
        </authorList>
    </citation>
    <scope>NUCLEOTIDE SEQUENCE [LARGE SCALE GENOMIC DNA]</scope>
    <source>
        <strain evidence="1 2">NRS-1717</strain>
    </source>
</reference>
<dbReference type="GeneID" id="301141557"/>
<protein>
    <recommendedName>
        <fullName evidence="3">IDEAL domain-containing protein</fullName>
    </recommendedName>
</protein>
<sequence length="98" mass="11422">MQCGDWIKVTLPDRRVFGYVNGIIDKYVYVRKVKVIYLHNLETVNIYENNQSAYLLDDVKLWGNSLLSNDYTELINIAIDRKDEAWFHELAGRLIGNG</sequence>
<name>A0ABU6NVV7_9BACI</name>